<organism evidence="6 7">
    <name type="scientific">Desulfurivibrio alkaliphilus (strain DSM 19089 / UNIQEM U267 / AHT2)</name>
    <dbReference type="NCBI Taxonomy" id="589865"/>
    <lineage>
        <taxon>Bacteria</taxon>
        <taxon>Pseudomonadati</taxon>
        <taxon>Thermodesulfobacteriota</taxon>
        <taxon>Desulfobulbia</taxon>
        <taxon>Desulfobulbales</taxon>
        <taxon>Desulfobulbaceae</taxon>
        <taxon>Desulfurivibrio</taxon>
    </lineage>
</organism>
<dbReference type="InterPro" id="IPR035958">
    <property type="entry name" value="SecB-like_sf"/>
</dbReference>
<dbReference type="Gene3D" id="3.10.420.10">
    <property type="entry name" value="SecB-like"/>
    <property type="match status" value="1"/>
</dbReference>
<dbReference type="eggNOG" id="COG1952">
    <property type="taxonomic scope" value="Bacteria"/>
</dbReference>
<dbReference type="EMBL" id="CP001940">
    <property type="protein sequence ID" value="ADH86971.1"/>
    <property type="molecule type" value="Genomic_DNA"/>
</dbReference>
<keyword evidence="3" id="KW-0653">Protein transport</keyword>
<dbReference type="SUPFAM" id="SSF54611">
    <property type="entry name" value="SecB-like"/>
    <property type="match status" value="1"/>
</dbReference>
<feature type="region of interest" description="Disordered" evidence="5">
    <location>
        <begin position="1"/>
        <end position="22"/>
    </location>
</feature>
<gene>
    <name evidence="6" type="ordered locus">DaAHT2_2306</name>
</gene>
<dbReference type="FunCoup" id="D6Z6Y4">
    <property type="interactions" value="200"/>
</dbReference>
<name>D6Z6Y4_DESAT</name>
<protein>
    <submittedName>
        <fullName evidence="6">Protein-export protein SecB</fullName>
    </submittedName>
</protein>
<keyword evidence="4" id="KW-0811">Translocation</keyword>
<dbReference type="PRINTS" id="PR01594">
    <property type="entry name" value="SECBCHAPRONE"/>
</dbReference>
<dbReference type="InterPro" id="IPR003708">
    <property type="entry name" value="SecB"/>
</dbReference>
<dbReference type="PANTHER" id="PTHR36918">
    <property type="match status" value="1"/>
</dbReference>
<keyword evidence="2" id="KW-0813">Transport</keyword>
<dbReference type="GO" id="GO:0051082">
    <property type="term" value="F:unfolded protein binding"/>
    <property type="evidence" value="ECO:0007669"/>
    <property type="project" value="InterPro"/>
</dbReference>
<dbReference type="KEGG" id="dak:DaAHT2_2306"/>
<dbReference type="NCBIfam" id="NF004392">
    <property type="entry name" value="PRK05751.1-3"/>
    <property type="match status" value="1"/>
</dbReference>
<proteinExistence type="inferred from homology"/>
<evidence type="ECO:0000256" key="4">
    <source>
        <dbReference type="ARBA" id="ARBA00023010"/>
    </source>
</evidence>
<dbReference type="HAMAP" id="MF_00821">
    <property type="entry name" value="SecB"/>
    <property type="match status" value="1"/>
</dbReference>
<evidence type="ECO:0000256" key="2">
    <source>
        <dbReference type="ARBA" id="ARBA00022448"/>
    </source>
</evidence>
<dbReference type="GO" id="GO:0015031">
    <property type="term" value="P:protein transport"/>
    <property type="evidence" value="ECO:0007669"/>
    <property type="project" value="UniProtKB-KW"/>
</dbReference>
<dbReference type="Pfam" id="PF02556">
    <property type="entry name" value="SecB"/>
    <property type="match status" value="1"/>
</dbReference>
<dbReference type="NCBIfam" id="TIGR00809">
    <property type="entry name" value="secB"/>
    <property type="match status" value="1"/>
</dbReference>
<dbReference type="AlphaFoldDB" id="D6Z6Y4"/>
<dbReference type="Proteomes" id="UP000001508">
    <property type="component" value="Chromosome"/>
</dbReference>
<evidence type="ECO:0000256" key="5">
    <source>
        <dbReference type="SAM" id="MobiDB-lite"/>
    </source>
</evidence>
<accession>D6Z6Y4</accession>
<evidence type="ECO:0000313" key="7">
    <source>
        <dbReference type="Proteomes" id="UP000001508"/>
    </source>
</evidence>
<dbReference type="RefSeq" id="WP_013164485.1">
    <property type="nucleotide sequence ID" value="NC_014216.1"/>
</dbReference>
<dbReference type="HOGENOM" id="CLU_111574_1_0_7"/>
<dbReference type="InParanoid" id="D6Z6Y4"/>
<dbReference type="OrthoDB" id="9795145at2"/>
<sequence length="176" mass="19429">MSEEQKGDAAAGQGQAQGQQQAAAPVFRLQKMYLKDLSFESPTAPGIFTEQGVDPKADVQLKLENRKLESADQYEVTIKITATVTNNKTGKTMFIVEVEHGAVFLLQNIPAEHMPAVLAVECPATLFPFTRQIISQTTADGGFMPFLMDPVNFLALYENSRRQQQQQQEGVAPQQQ</sequence>
<dbReference type="STRING" id="589865.DaAHT2_2306"/>
<feature type="compositionally biased region" description="Low complexity" evidence="5">
    <location>
        <begin position="9"/>
        <end position="22"/>
    </location>
</feature>
<evidence type="ECO:0000256" key="3">
    <source>
        <dbReference type="ARBA" id="ARBA00022927"/>
    </source>
</evidence>
<keyword evidence="7" id="KW-1185">Reference proteome</keyword>
<evidence type="ECO:0000256" key="1">
    <source>
        <dbReference type="ARBA" id="ARBA00009990"/>
    </source>
</evidence>
<dbReference type="PANTHER" id="PTHR36918:SF1">
    <property type="entry name" value="PROTEIN-EXPORT PROTEIN SECB"/>
    <property type="match status" value="1"/>
</dbReference>
<comment type="similarity">
    <text evidence="1">Belongs to the SecB family.</text>
</comment>
<reference evidence="7" key="1">
    <citation type="submission" date="2010-02" db="EMBL/GenBank/DDBJ databases">
        <title>Complete sequence of Desulfurivibrio alkaliphilus AHT2.</title>
        <authorList>
            <consortium name="US DOE Joint Genome Institute"/>
            <person name="Pitluck S."/>
            <person name="Chertkov O."/>
            <person name="Detter J.C."/>
            <person name="Han C."/>
            <person name="Tapia R."/>
            <person name="Larimer F."/>
            <person name="Land M."/>
            <person name="Hauser L."/>
            <person name="Kyrpides N."/>
            <person name="Mikhailova N."/>
            <person name="Sorokin D.Y."/>
            <person name="Muyzer G."/>
            <person name="Woyke T."/>
        </authorList>
    </citation>
    <scope>NUCLEOTIDE SEQUENCE [LARGE SCALE GENOMIC DNA]</scope>
    <source>
        <strain evidence="7">DSM 19089 / UNIQEM U267 / AHT2</strain>
    </source>
</reference>
<dbReference type="GO" id="GO:0051262">
    <property type="term" value="P:protein tetramerization"/>
    <property type="evidence" value="ECO:0007669"/>
    <property type="project" value="InterPro"/>
</dbReference>
<evidence type="ECO:0000313" key="6">
    <source>
        <dbReference type="EMBL" id="ADH86971.1"/>
    </source>
</evidence>